<dbReference type="AlphaFoldDB" id="A0A9N8D6R3"/>
<evidence type="ECO:0000313" key="2">
    <source>
        <dbReference type="EMBL" id="CAB9496245.1"/>
    </source>
</evidence>
<feature type="compositionally biased region" description="Polar residues" evidence="1">
    <location>
        <begin position="359"/>
        <end position="376"/>
    </location>
</feature>
<sequence length="534" mass="56820">MATNGAHRSKLFVVGATPHSSNVIVDQRTKDGQQKLQNEQRRASVWQSETIDHSRTHLSRSGGDNREIVDTGTNTHRESVIGSGEFLREKQHIATRSFQRMSSRRSLVSSSSGSNRSLMSEKSAISERSERRVKTRAKRKSSSPDPRLDAASASFEEEEEIDYYPKAGTAEAVLPTLEESGMEFSYRSDTTSSRPAPLSAPQPGSDIPWYPSSGQHPHDGSGLVMAVVVDEEEEAADIPYATAVSDDTEKICCHQSRLSPLLWLALFCIVSINAGVVVTMLKNQSSSDPSSDAAFQSTPDEVASQQPRPVDLDDATDSLLPELSIPTLSPNLPPTQQPATLNNGRPPNNDRTLPPAGSPQGTKPTTEAPISTTLGPSLTLAPSREPSVEPDLVEAKPTTTTESVVSYPPSTHPSVAEELSESPSFPPPTTPPTSTPPTFSPTAPPSFSFIPVVVEENRRPGSLNPLVYVNPVPEAFTFSSCGSYTNGGACMSTPGCSWHGGTCSSTANAGSCSSYTNGGACKSAGCLWEGGTCS</sequence>
<proteinExistence type="predicted"/>
<organism evidence="2 3">
    <name type="scientific">Seminavis robusta</name>
    <dbReference type="NCBI Taxonomy" id="568900"/>
    <lineage>
        <taxon>Eukaryota</taxon>
        <taxon>Sar</taxon>
        <taxon>Stramenopiles</taxon>
        <taxon>Ochrophyta</taxon>
        <taxon>Bacillariophyta</taxon>
        <taxon>Bacillariophyceae</taxon>
        <taxon>Bacillariophycidae</taxon>
        <taxon>Naviculales</taxon>
        <taxon>Naviculaceae</taxon>
        <taxon>Seminavis</taxon>
    </lineage>
</organism>
<feature type="region of interest" description="Disordered" evidence="1">
    <location>
        <begin position="283"/>
        <end position="443"/>
    </location>
</feature>
<feature type="region of interest" description="Disordered" evidence="1">
    <location>
        <begin position="183"/>
        <end position="217"/>
    </location>
</feature>
<protein>
    <submittedName>
        <fullName evidence="2">Uncharacterized protein</fullName>
    </submittedName>
</protein>
<gene>
    <name evidence="2" type="ORF">SEMRO_3_G002200.1</name>
</gene>
<keyword evidence="3" id="KW-1185">Reference proteome</keyword>
<feature type="compositionally biased region" description="Polar residues" evidence="1">
    <location>
        <begin position="397"/>
        <end position="413"/>
    </location>
</feature>
<dbReference type="EMBL" id="CAICTM010000003">
    <property type="protein sequence ID" value="CAB9496245.1"/>
    <property type="molecule type" value="Genomic_DNA"/>
</dbReference>
<feature type="compositionally biased region" description="Low complexity" evidence="1">
    <location>
        <begin position="100"/>
        <end position="120"/>
    </location>
</feature>
<name>A0A9N8D6R3_9STRA</name>
<feature type="compositionally biased region" description="Pro residues" evidence="1">
    <location>
        <begin position="424"/>
        <end position="443"/>
    </location>
</feature>
<evidence type="ECO:0000313" key="3">
    <source>
        <dbReference type="Proteomes" id="UP001153069"/>
    </source>
</evidence>
<feature type="compositionally biased region" description="Basic and acidic residues" evidence="1">
    <location>
        <begin position="28"/>
        <end position="42"/>
    </location>
</feature>
<feature type="region of interest" description="Disordered" evidence="1">
    <location>
        <begin position="28"/>
        <end position="77"/>
    </location>
</feature>
<comment type="caution">
    <text evidence="2">The sequence shown here is derived from an EMBL/GenBank/DDBJ whole genome shotgun (WGS) entry which is preliminary data.</text>
</comment>
<reference evidence="2" key="1">
    <citation type="submission" date="2020-06" db="EMBL/GenBank/DDBJ databases">
        <authorList>
            <consortium name="Plant Systems Biology data submission"/>
        </authorList>
    </citation>
    <scope>NUCLEOTIDE SEQUENCE</scope>
    <source>
        <strain evidence="2">D6</strain>
    </source>
</reference>
<feature type="region of interest" description="Disordered" evidence="1">
    <location>
        <begin position="97"/>
        <end position="162"/>
    </location>
</feature>
<dbReference type="Proteomes" id="UP001153069">
    <property type="component" value="Unassembled WGS sequence"/>
</dbReference>
<feature type="compositionally biased region" description="Polar residues" evidence="1">
    <location>
        <begin position="337"/>
        <end position="351"/>
    </location>
</feature>
<feature type="compositionally biased region" description="Basic and acidic residues" evidence="1">
    <location>
        <begin position="63"/>
        <end position="77"/>
    </location>
</feature>
<accession>A0A9N8D6R3</accession>
<evidence type="ECO:0000256" key="1">
    <source>
        <dbReference type="SAM" id="MobiDB-lite"/>
    </source>
</evidence>
<feature type="compositionally biased region" description="Polar residues" evidence="1">
    <location>
        <begin position="283"/>
        <end position="307"/>
    </location>
</feature>